<evidence type="ECO:0000313" key="1">
    <source>
        <dbReference type="EMBL" id="MDB7085442.1"/>
    </source>
</evidence>
<proteinExistence type="predicted"/>
<accession>A0AB35ILS4</accession>
<organism evidence="1 2">
    <name type="scientific">Thomasclavelia ramosa</name>
    <dbReference type="NCBI Taxonomy" id="1547"/>
    <lineage>
        <taxon>Bacteria</taxon>
        <taxon>Bacillati</taxon>
        <taxon>Bacillota</taxon>
        <taxon>Erysipelotrichia</taxon>
        <taxon>Erysipelotrichales</taxon>
        <taxon>Coprobacillaceae</taxon>
        <taxon>Thomasclavelia</taxon>
    </lineage>
</organism>
<dbReference type="RefSeq" id="WP_272019187.1">
    <property type="nucleotide sequence ID" value="NZ_CAXMZE010000003.1"/>
</dbReference>
<sequence>MTKQQRINGNRFASAVMIHLLNKRNYHIYLWHQYDGYYDSYYDYPWHWNNYIKINTNIELRNIHAKTHKYLFGTYCKLSFELYINDELIRKYRAVLSLNQTKDDFGCWEVENTYKRNKAIPQWAVYQIFQWIEKMRAKRD</sequence>
<protein>
    <submittedName>
        <fullName evidence="1">Uncharacterized protein</fullName>
    </submittedName>
</protein>
<dbReference type="EMBL" id="JAQLKE010000040">
    <property type="protein sequence ID" value="MDB7085442.1"/>
    <property type="molecule type" value="Genomic_DNA"/>
</dbReference>
<name>A0AB35ILS4_9FIRM</name>
<evidence type="ECO:0000313" key="2">
    <source>
        <dbReference type="Proteomes" id="UP001211987"/>
    </source>
</evidence>
<gene>
    <name evidence="1" type="ORF">PM738_16665</name>
</gene>
<comment type="caution">
    <text evidence="1">The sequence shown here is derived from an EMBL/GenBank/DDBJ whole genome shotgun (WGS) entry which is preliminary data.</text>
</comment>
<dbReference type="AlphaFoldDB" id="A0AB35ILS4"/>
<dbReference type="Proteomes" id="UP001211987">
    <property type="component" value="Unassembled WGS sequence"/>
</dbReference>
<reference evidence="1" key="1">
    <citation type="submission" date="2023-01" db="EMBL/GenBank/DDBJ databases">
        <title>Human gut microbiome strain richness.</title>
        <authorList>
            <person name="Chen-Liaw A."/>
        </authorList>
    </citation>
    <scope>NUCLEOTIDE SEQUENCE</scope>
    <source>
        <strain evidence="1">1001217st2_G6_1001217B_191108</strain>
    </source>
</reference>